<dbReference type="EMBL" id="QGDT01000013">
    <property type="protein sequence ID" value="PWJ55574.1"/>
    <property type="molecule type" value="Genomic_DNA"/>
</dbReference>
<dbReference type="GO" id="GO:0004553">
    <property type="term" value="F:hydrolase activity, hydrolyzing O-glycosyl compounds"/>
    <property type="evidence" value="ECO:0007669"/>
    <property type="project" value="UniProtKB-ARBA"/>
</dbReference>
<keyword evidence="6" id="KW-0732">Signal</keyword>
<dbReference type="RefSeq" id="WP_109677029.1">
    <property type="nucleotide sequence ID" value="NZ_QGDT01000013.1"/>
</dbReference>
<evidence type="ECO:0000313" key="9">
    <source>
        <dbReference type="Proteomes" id="UP000245880"/>
    </source>
</evidence>
<dbReference type="InterPro" id="IPR050330">
    <property type="entry name" value="Bact_OuterMem_StrucFunc"/>
</dbReference>
<comment type="subcellular location">
    <subcellularLocation>
        <location evidence="1">Cell outer membrane</location>
    </subcellularLocation>
</comment>
<dbReference type="CDD" id="cd07185">
    <property type="entry name" value="OmpA_C-like"/>
    <property type="match status" value="1"/>
</dbReference>
<feature type="signal peptide" evidence="6">
    <location>
        <begin position="1"/>
        <end position="25"/>
    </location>
</feature>
<accession>A0A316AFA0</accession>
<dbReference type="OrthoDB" id="1490539at2"/>
<evidence type="ECO:0000256" key="2">
    <source>
        <dbReference type="ARBA" id="ARBA00023136"/>
    </source>
</evidence>
<feature type="compositionally biased region" description="Polar residues" evidence="5">
    <location>
        <begin position="236"/>
        <end position="248"/>
    </location>
</feature>
<keyword evidence="9" id="KW-1185">Reference proteome</keyword>
<feature type="region of interest" description="Disordered" evidence="5">
    <location>
        <begin position="229"/>
        <end position="249"/>
    </location>
</feature>
<dbReference type="PROSITE" id="PS51123">
    <property type="entry name" value="OMPA_2"/>
    <property type="match status" value="1"/>
</dbReference>
<dbReference type="PRINTS" id="PR01021">
    <property type="entry name" value="OMPADOMAIN"/>
</dbReference>
<sequence>MIHQKFKYYLAVLTYLLLTIPACLAQQQWTYDFNNGLMPIESEGIGLKVLGTPGKFVKEDIPDTEYLQRTVYQFEENSGLQFNNYAAKGLLNKSFTVEVYFKMDKLDSWKRILDFKNRKSDYGSYIYDGKLNFYDYAMSEKAPVRANQYVHYVYSRDFETKTIKMYINGQLKVEFIDPGIEGVLDSDQVLNFFQDDLIANHEASAGSVALIRLYDRVMTPVFIRRSYHSLRRPPQNKKQQQESETVETQLPEINVSQPSHRLNVTGKVYNSNNLQLVDQADIQVNRADDNSLVAETKTVNGAFSLELGPYQSYKITAQADGYAPKRIPIKTESRNIEIKSLIALSPTPSMERLATVYFEQSEPELTDNAKAKLSQLAQYFLENTHENIFLQGHTDNAGDFDKNIKLSAQRASMCRDYLVGLGLSPHRIQVQGYGSTRPVEPNSTESKRKGNRRVEIWKRAEAIAPAPHP</sequence>
<comment type="caution">
    <text evidence="8">The sequence shown here is derived from an EMBL/GenBank/DDBJ whole genome shotgun (WGS) entry which is preliminary data.</text>
</comment>
<evidence type="ECO:0000256" key="4">
    <source>
        <dbReference type="PROSITE-ProRule" id="PRU00473"/>
    </source>
</evidence>
<evidence type="ECO:0000256" key="5">
    <source>
        <dbReference type="SAM" id="MobiDB-lite"/>
    </source>
</evidence>
<dbReference type="InterPro" id="IPR036737">
    <property type="entry name" value="OmpA-like_sf"/>
</dbReference>
<dbReference type="Gene3D" id="2.60.40.1120">
    <property type="entry name" value="Carboxypeptidase-like, regulatory domain"/>
    <property type="match status" value="1"/>
</dbReference>
<dbReference type="Proteomes" id="UP000245880">
    <property type="component" value="Unassembled WGS sequence"/>
</dbReference>
<dbReference type="Gene3D" id="3.30.1330.60">
    <property type="entry name" value="OmpA-like domain"/>
    <property type="match status" value="1"/>
</dbReference>
<organism evidence="8 9">
    <name type="scientific">Dyadobacter jejuensis</name>
    <dbReference type="NCBI Taxonomy" id="1082580"/>
    <lineage>
        <taxon>Bacteria</taxon>
        <taxon>Pseudomonadati</taxon>
        <taxon>Bacteroidota</taxon>
        <taxon>Cytophagia</taxon>
        <taxon>Cytophagales</taxon>
        <taxon>Spirosomataceae</taxon>
        <taxon>Dyadobacter</taxon>
    </lineage>
</organism>
<evidence type="ECO:0000259" key="7">
    <source>
        <dbReference type="PROSITE" id="PS51123"/>
    </source>
</evidence>
<dbReference type="PANTHER" id="PTHR30329:SF21">
    <property type="entry name" value="LIPOPROTEIN YIAD-RELATED"/>
    <property type="match status" value="1"/>
</dbReference>
<dbReference type="GO" id="GO:0009279">
    <property type="term" value="C:cell outer membrane"/>
    <property type="evidence" value="ECO:0007669"/>
    <property type="project" value="UniProtKB-SubCell"/>
</dbReference>
<gene>
    <name evidence="8" type="ORF">CLV98_11350</name>
</gene>
<protein>
    <submittedName>
        <fullName evidence="8">Concanavalin A-like lectin/glucanase superfamily protein</fullName>
    </submittedName>
</protein>
<proteinExistence type="predicted"/>
<dbReference type="InterPro" id="IPR013320">
    <property type="entry name" value="ConA-like_dom_sf"/>
</dbReference>
<evidence type="ECO:0000313" key="8">
    <source>
        <dbReference type="EMBL" id="PWJ55574.1"/>
    </source>
</evidence>
<dbReference type="SUPFAM" id="SSF103088">
    <property type="entry name" value="OmpA-like"/>
    <property type="match status" value="1"/>
</dbReference>
<feature type="domain" description="OmpA-like" evidence="7">
    <location>
        <begin position="345"/>
        <end position="462"/>
    </location>
</feature>
<dbReference type="PANTHER" id="PTHR30329">
    <property type="entry name" value="STATOR ELEMENT OF FLAGELLAR MOTOR COMPLEX"/>
    <property type="match status" value="1"/>
</dbReference>
<dbReference type="AlphaFoldDB" id="A0A316AFA0"/>
<evidence type="ECO:0000256" key="3">
    <source>
        <dbReference type="ARBA" id="ARBA00023237"/>
    </source>
</evidence>
<reference evidence="8 9" key="1">
    <citation type="submission" date="2018-03" db="EMBL/GenBank/DDBJ databases">
        <title>Genomic Encyclopedia of Archaeal and Bacterial Type Strains, Phase II (KMG-II): from individual species to whole genera.</title>
        <authorList>
            <person name="Goeker M."/>
        </authorList>
    </citation>
    <scope>NUCLEOTIDE SEQUENCE [LARGE SCALE GENOMIC DNA]</scope>
    <source>
        <strain evidence="8 9">DSM 100346</strain>
    </source>
</reference>
<evidence type="ECO:0000256" key="1">
    <source>
        <dbReference type="ARBA" id="ARBA00004442"/>
    </source>
</evidence>
<dbReference type="GO" id="GO:0005975">
    <property type="term" value="P:carbohydrate metabolic process"/>
    <property type="evidence" value="ECO:0007669"/>
    <property type="project" value="UniProtKB-ARBA"/>
</dbReference>
<dbReference type="Pfam" id="PF13385">
    <property type="entry name" value="Laminin_G_3"/>
    <property type="match status" value="1"/>
</dbReference>
<dbReference type="InterPro" id="IPR006664">
    <property type="entry name" value="OMP_bac"/>
</dbReference>
<dbReference type="InterPro" id="IPR006665">
    <property type="entry name" value="OmpA-like"/>
</dbReference>
<feature type="chain" id="PRO_5016354767" evidence="6">
    <location>
        <begin position="26"/>
        <end position="469"/>
    </location>
</feature>
<dbReference type="SUPFAM" id="SSF49899">
    <property type="entry name" value="Concanavalin A-like lectins/glucanases"/>
    <property type="match status" value="1"/>
</dbReference>
<feature type="region of interest" description="Disordered" evidence="5">
    <location>
        <begin position="432"/>
        <end position="452"/>
    </location>
</feature>
<evidence type="ECO:0000256" key="6">
    <source>
        <dbReference type="SAM" id="SignalP"/>
    </source>
</evidence>
<dbReference type="PRINTS" id="PR01023">
    <property type="entry name" value="NAFLGMOTY"/>
</dbReference>
<dbReference type="GO" id="GO:0030246">
    <property type="term" value="F:carbohydrate binding"/>
    <property type="evidence" value="ECO:0007669"/>
    <property type="project" value="UniProtKB-KW"/>
</dbReference>
<name>A0A316AFA0_9BACT</name>
<keyword evidence="2 4" id="KW-0472">Membrane</keyword>
<dbReference type="Pfam" id="PF00691">
    <property type="entry name" value="OmpA"/>
    <property type="match status" value="1"/>
</dbReference>
<keyword evidence="3" id="KW-0998">Cell outer membrane</keyword>
<keyword evidence="8" id="KW-0430">Lectin</keyword>
<dbReference type="Gene3D" id="2.60.120.200">
    <property type="match status" value="1"/>
</dbReference>